<sequence>MKLLIKKDKIEKYSESQMHEYYYIEGLPKNIECKFKVIYGYNYRNFNISPNEYYQTFVDIDNDSLFISLWYDNFYINCYRQEYFEEIIKVIIEYIKEKFIDYNIYFYDMPNDLERKIIEKYTQPIHIGKYKAIIYLLNK</sequence>
<gene>
    <name evidence="1" type="ORF">H8923_08395</name>
</gene>
<comment type="caution">
    <text evidence="1">The sequence shown here is derived from an EMBL/GenBank/DDBJ whole genome shotgun (WGS) entry which is preliminary data.</text>
</comment>
<protein>
    <recommendedName>
        <fullName evidence="3">Staygreen protein domain-containing protein</fullName>
    </recommendedName>
</protein>
<dbReference type="Proteomes" id="UP000609849">
    <property type="component" value="Unassembled WGS sequence"/>
</dbReference>
<evidence type="ECO:0000313" key="2">
    <source>
        <dbReference type="Proteomes" id="UP000609849"/>
    </source>
</evidence>
<evidence type="ECO:0008006" key="3">
    <source>
        <dbReference type="Google" id="ProtNLM"/>
    </source>
</evidence>
<reference evidence="1 2" key="1">
    <citation type="submission" date="2020-08" db="EMBL/GenBank/DDBJ databases">
        <authorList>
            <person name="Liu C."/>
            <person name="Sun Q."/>
        </authorList>
    </citation>
    <scope>NUCLEOTIDE SEQUENCE [LARGE SCALE GENOMIC DNA]</scope>
    <source>
        <strain evidence="1 2">NSJ-18</strain>
    </source>
</reference>
<dbReference type="RefSeq" id="WP_153971329.1">
    <property type="nucleotide sequence ID" value="NZ_JACRWE010000003.1"/>
</dbReference>
<organism evidence="1 2">
    <name type="scientific">Romboutsia faecis</name>
    <dbReference type="NCBI Taxonomy" id="2764597"/>
    <lineage>
        <taxon>Bacteria</taxon>
        <taxon>Bacillati</taxon>
        <taxon>Bacillota</taxon>
        <taxon>Clostridia</taxon>
        <taxon>Peptostreptococcales</taxon>
        <taxon>Peptostreptococcaceae</taxon>
        <taxon>Romboutsia</taxon>
    </lineage>
</organism>
<evidence type="ECO:0000313" key="1">
    <source>
        <dbReference type="EMBL" id="MBC5996777.1"/>
    </source>
</evidence>
<proteinExistence type="predicted"/>
<accession>A0ABR7JPE8</accession>
<name>A0ABR7JPE8_9FIRM</name>
<dbReference type="EMBL" id="JACRWE010000003">
    <property type="protein sequence ID" value="MBC5996777.1"/>
    <property type="molecule type" value="Genomic_DNA"/>
</dbReference>
<keyword evidence="2" id="KW-1185">Reference proteome</keyword>